<dbReference type="KEGG" id="ndp:E2C04_04140"/>
<protein>
    <submittedName>
        <fullName evidence="3">Lytic transglycosylase domain-containing protein</fullName>
    </submittedName>
</protein>
<feature type="compositionally biased region" description="Basic and acidic residues" evidence="1">
    <location>
        <begin position="79"/>
        <end position="88"/>
    </location>
</feature>
<feature type="region of interest" description="Disordered" evidence="1">
    <location>
        <begin position="79"/>
        <end position="101"/>
    </location>
</feature>
<evidence type="ECO:0000256" key="1">
    <source>
        <dbReference type="SAM" id="MobiDB-lite"/>
    </source>
</evidence>
<feature type="region of interest" description="Disordered" evidence="1">
    <location>
        <begin position="1"/>
        <end position="23"/>
    </location>
</feature>
<dbReference type="EMBL" id="CP038462">
    <property type="protein sequence ID" value="QCC76606.1"/>
    <property type="molecule type" value="Genomic_DNA"/>
</dbReference>
<accession>A0A4P7U9E7</accession>
<dbReference type="Proteomes" id="UP000630594">
    <property type="component" value="Unassembled WGS sequence"/>
</dbReference>
<reference evidence="3" key="4">
    <citation type="submission" date="2019-03" db="EMBL/GenBank/DDBJ databases">
        <authorList>
            <person name="Huang Y."/>
        </authorList>
    </citation>
    <scope>NUCLEOTIDE SEQUENCE</scope>
    <source>
        <strain evidence="3">JCM 16608</strain>
    </source>
</reference>
<feature type="compositionally biased region" description="Low complexity" evidence="1">
    <location>
        <begin position="89"/>
        <end position="101"/>
    </location>
</feature>
<reference evidence="2" key="2">
    <citation type="journal article" date="2014" name="Int. J. Syst. Evol. Microbiol.">
        <title>Complete genome of a new Firmicutes species belonging to the dominant human colonic microbiota ('Ruminococcus bicirculans') reveals two chromosomes and a selective capacity to utilize plant glucans.</title>
        <authorList>
            <consortium name="NISC Comparative Sequencing Program"/>
            <person name="Wegmann U."/>
            <person name="Louis P."/>
            <person name="Goesmann A."/>
            <person name="Henrissat B."/>
            <person name="Duncan S.H."/>
            <person name="Flint H.J."/>
        </authorList>
    </citation>
    <scope>NUCLEOTIDE SEQUENCE</scope>
    <source>
        <strain evidence="2">CCM 7403</strain>
    </source>
</reference>
<dbReference type="OrthoDB" id="9766277at2"/>
<reference evidence="3 4" key="1">
    <citation type="journal article" date="2008" name="Int. J. Syst. Evol. Microbiol.">
        <title>Nocardioides daphniae sp. nov., isolated from Daphnia cucullata (Crustacea: Cladocera).</title>
        <authorList>
            <person name="Toth E.M."/>
            <person name="Keki Z."/>
            <person name="Homonnay Z.G."/>
            <person name="Borsodi A.K."/>
            <person name="Marialigeti K."/>
            <person name="Schumann P."/>
        </authorList>
    </citation>
    <scope>NUCLEOTIDE SEQUENCE [LARGE SCALE GENOMIC DNA]</scope>
    <source>
        <strain evidence="3 4">JCM 16608</strain>
    </source>
</reference>
<gene>
    <name evidence="3" type="ORF">E2C04_04140</name>
    <name evidence="2" type="ORF">GCM10007231_11910</name>
</gene>
<reference evidence="5" key="3">
    <citation type="journal article" date="2019" name="Int. J. Syst. Evol. Microbiol.">
        <title>The Global Catalogue of Microorganisms (GCM) 10K type strain sequencing project: providing services to taxonomists for standard genome sequencing and annotation.</title>
        <authorList>
            <consortium name="The Broad Institute Genomics Platform"/>
            <consortium name="The Broad Institute Genome Sequencing Center for Infectious Disease"/>
            <person name="Wu L."/>
            <person name="Ma J."/>
        </authorList>
    </citation>
    <scope>NUCLEOTIDE SEQUENCE [LARGE SCALE GENOMIC DNA]</scope>
    <source>
        <strain evidence="5">CCM 7403</strain>
    </source>
</reference>
<keyword evidence="5" id="KW-1185">Reference proteome</keyword>
<feature type="compositionally biased region" description="Basic residues" evidence="1">
    <location>
        <begin position="9"/>
        <end position="20"/>
    </location>
</feature>
<dbReference type="AlphaFoldDB" id="A0A4P7U9E7"/>
<evidence type="ECO:0000313" key="4">
    <source>
        <dbReference type="Proteomes" id="UP000297025"/>
    </source>
</evidence>
<dbReference type="InterPro" id="IPR023346">
    <property type="entry name" value="Lysozyme-like_dom_sf"/>
</dbReference>
<name>A0A4P7U9E7_9ACTN</name>
<evidence type="ECO:0000313" key="5">
    <source>
        <dbReference type="Proteomes" id="UP000630594"/>
    </source>
</evidence>
<dbReference type="RefSeq" id="WP_135831655.1">
    <property type="nucleotide sequence ID" value="NZ_BMCK01000002.1"/>
</dbReference>
<evidence type="ECO:0000313" key="3">
    <source>
        <dbReference type="EMBL" id="QCC76606.1"/>
    </source>
</evidence>
<reference evidence="2" key="5">
    <citation type="submission" date="2024-05" db="EMBL/GenBank/DDBJ databases">
        <authorList>
            <person name="Sun Q."/>
            <person name="Sedlacek I."/>
        </authorList>
    </citation>
    <scope>NUCLEOTIDE SEQUENCE</scope>
    <source>
        <strain evidence="2">CCM 7403</strain>
    </source>
</reference>
<dbReference type="Proteomes" id="UP000297025">
    <property type="component" value="Chromosome"/>
</dbReference>
<sequence length="214" mass="22625">MSKPEKYVPKHRAPGKHKARRDPWKTLRSTGVITGVAVAATAGVVGVGVLGDDAPPATADLTAADSAATAGYLADRDEAVTRSDRRQSTDPAKAAALSTATATGVVTSHSRQISTEDPRGLARAIMGEFGFADSQFSCLDSLWTRESNWRWNADNPSSSAYGIPQALPGSKMASAGADWETNPETQIRWGLGYIAGRYGTPCAAWGHSESVGWY</sequence>
<evidence type="ECO:0000313" key="2">
    <source>
        <dbReference type="EMBL" id="GGD14542.1"/>
    </source>
</evidence>
<proteinExistence type="predicted"/>
<organism evidence="3 4">
    <name type="scientific">Nocardioides daphniae</name>
    <dbReference type="NCBI Taxonomy" id="402297"/>
    <lineage>
        <taxon>Bacteria</taxon>
        <taxon>Bacillati</taxon>
        <taxon>Actinomycetota</taxon>
        <taxon>Actinomycetes</taxon>
        <taxon>Propionibacteriales</taxon>
        <taxon>Nocardioidaceae</taxon>
        <taxon>Nocardioides</taxon>
    </lineage>
</organism>
<dbReference type="EMBL" id="BMCK01000002">
    <property type="protein sequence ID" value="GGD14542.1"/>
    <property type="molecule type" value="Genomic_DNA"/>
</dbReference>
<dbReference type="SUPFAM" id="SSF53955">
    <property type="entry name" value="Lysozyme-like"/>
    <property type="match status" value="1"/>
</dbReference>
<dbReference type="Gene3D" id="1.10.530.10">
    <property type="match status" value="1"/>
</dbReference>